<dbReference type="AlphaFoldDB" id="A0AAD7CYR6"/>
<evidence type="ECO:0000256" key="1">
    <source>
        <dbReference type="SAM" id="MobiDB-lite"/>
    </source>
</evidence>
<proteinExistence type="predicted"/>
<sequence length="249" mass="25339">MPMPAPQPAPAPTTATPAPTAQPAATPTPPSVTQITAQPAPQTAPAAPLFTTVVTRSQVARRAAAGPPTGPSPFNPLPRGMFIPTPAAPPAVQSTNHPTPAPNVATGTHAPSPQPPPPPPTHTINGTSAMGAQPLATGGPAPAVGTAGALVRTTPAATAAALEGAPLPAYCPIPLDTPGIFSPDRITARENVAPRQLAKWDALVGGKFLAYEWDGKPHSVNSTSVEDLKMAHLVHHRHPRPPRRPPRGS</sequence>
<feature type="compositionally biased region" description="Low complexity" evidence="1">
    <location>
        <begin position="12"/>
        <end position="25"/>
    </location>
</feature>
<dbReference type="EMBL" id="JARKIE010000180">
    <property type="protein sequence ID" value="KAJ7670454.1"/>
    <property type="molecule type" value="Genomic_DNA"/>
</dbReference>
<evidence type="ECO:0000313" key="3">
    <source>
        <dbReference type="Proteomes" id="UP001221757"/>
    </source>
</evidence>
<feature type="region of interest" description="Disordered" evidence="1">
    <location>
        <begin position="1"/>
        <end position="141"/>
    </location>
</feature>
<gene>
    <name evidence="2" type="ORF">B0H17DRAFT_1141810</name>
</gene>
<accession>A0AAD7CYR6</accession>
<organism evidence="2 3">
    <name type="scientific">Mycena rosella</name>
    <name type="common">Pink bonnet</name>
    <name type="synonym">Agaricus rosellus</name>
    <dbReference type="NCBI Taxonomy" id="1033263"/>
    <lineage>
        <taxon>Eukaryota</taxon>
        <taxon>Fungi</taxon>
        <taxon>Dikarya</taxon>
        <taxon>Basidiomycota</taxon>
        <taxon>Agaricomycotina</taxon>
        <taxon>Agaricomycetes</taxon>
        <taxon>Agaricomycetidae</taxon>
        <taxon>Agaricales</taxon>
        <taxon>Marasmiineae</taxon>
        <taxon>Mycenaceae</taxon>
        <taxon>Mycena</taxon>
    </lineage>
</organism>
<dbReference type="Proteomes" id="UP001221757">
    <property type="component" value="Unassembled WGS sequence"/>
</dbReference>
<feature type="compositionally biased region" description="Pro residues" evidence="1">
    <location>
        <begin position="112"/>
        <end position="121"/>
    </location>
</feature>
<dbReference type="PRINTS" id="PR01217">
    <property type="entry name" value="PRICHEXTENSN"/>
</dbReference>
<keyword evidence="3" id="KW-1185">Reference proteome</keyword>
<evidence type="ECO:0000313" key="2">
    <source>
        <dbReference type="EMBL" id="KAJ7670454.1"/>
    </source>
</evidence>
<protein>
    <submittedName>
        <fullName evidence="2">Uncharacterized protein</fullName>
    </submittedName>
</protein>
<feature type="compositionally biased region" description="Low complexity" evidence="1">
    <location>
        <begin position="33"/>
        <end position="48"/>
    </location>
</feature>
<name>A0AAD7CYR6_MYCRO</name>
<comment type="caution">
    <text evidence="2">The sequence shown here is derived from an EMBL/GenBank/DDBJ whole genome shotgun (WGS) entry which is preliminary data.</text>
</comment>
<feature type="compositionally biased region" description="Pro residues" evidence="1">
    <location>
        <begin position="1"/>
        <end position="11"/>
    </location>
</feature>
<reference evidence="2" key="1">
    <citation type="submission" date="2023-03" db="EMBL/GenBank/DDBJ databases">
        <title>Massive genome expansion in bonnet fungi (Mycena s.s.) driven by repeated elements and novel gene families across ecological guilds.</title>
        <authorList>
            <consortium name="Lawrence Berkeley National Laboratory"/>
            <person name="Harder C.B."/>
            <person name="Miyauchi S."/>
            <person name="Viragh M."/>
            <person name="Kuo A."/>
            <person name="Thoen E."/>
            <person name="Andreopoulos B."/>
            <person name="Lu D."/>
            <person name="Skrede I."/>
            <person name="Drula E."/>
            <person name="Henrissat B."/>
            <person name="Morin E."/>
            <person name="Kohler A."/>
            <person name="Barry K."/>
            <person name="LaButti K."/>
            <person name="Morin E."/>
            <person name="Salamov A."/>
            <person name="Lipzen A."/>
            <person name="Mereny Z."/>
            <person name="Hegedus B."/>
            <person name="Baldrian P."/>
            <person name="Stursova M."/>
            <person name="Weitz H."/>
            <person name="Taylor A."/>
            <person name="Grigoriev I.V."/>
            <person name="Nagy L.G."/>
            <person name="Martin F."/>
            <person name="Kauserud H."/>
        </authorList>
    </citation>
    <scope>NUCLEOTIDE SEQUENCE</scope>
    <source>
        <strain evidence="2">CBHHK067</strain>
    </source>
</reference>